<dbReference type="Proteomes" id="UP001060112">
    <property type="component" value="Chromosome"/>
</dbReference>
<accession>A0ABY5I0B4</accession>
<dbReference type="Gene3D" id="3.40.50.1380">
    <property type="entry name" value="Methylglyoxal synthase-like domain"/>
    <property type="match status" value="1"/>
</dbReference>
<dbReference type="InterPro" id="IPR036914">
    <property type="entry name" value="MGS-like_dom_sf"/>
</dbReference>
<dbReference type="EMBL" id="CP101620">
    <property type="protein sequence ID" value="UTY38242.1"/>
    <property type="molecule type" value="Genomic_DNA"/>
</dbReference>
<dbReference type="PANTHER" id="PTHR30492">
    <property type="entry name" value="METHYLGLYOXAL SYNTHASE"/>
    <property type="match status" value="1"/>
</dbReference>
<dbReference type="PANTHER" id="PTHR30492:SF0">
    <property type="entry name" value="METHYLGLYOXAL SYNTHASE"/>
    <property type="match status" value="1"/>
</dbReference>
<organism evidence="1 2">
    <name type="scientific">Allocoprobacillus halotolerans</name>
    <dbReference type="NCBI Taxonomy" id="2944914"/>
    <lineage>
        <taxon>Bacteria</taxon>
        <taxon>Bacillati</taxon>
        <taxon>Bacillota</taxon>
        <taxon>Erysipelotrichia</taxon>
        <taxon>Erysipelotrichales</taxon>
        <taxon>Erysipelotrichaceae</taxon>
        <taxon>Allocoprobacillus</taxon>
    </lineage>
</organism>
<keyword evidence="2" id="KW-1185">Reference proteome</keyword>
<dbReference type="RefSeq" id="WP_290138457.1">
    <property type="nucleotide sequence ID" value="NZ_CP101620.1"/>
</dbReference>
<dbReference type="InterPro" id="IPR004363">
    <property type="entry name" value="Methylgl_synth"/>
</dbReference>
<reference evidence="1" key="1">
    <citation type="submission" date="2022-07" db="EMBL/GenBank/DDBJ databases">
        <title>Faecal culturing of patients with breast cancer.</title>
        <authorList>
            <person name="Teng N.M.Y."/>
            <person name="Kiu R."/>
            <person name="Evans R."/>
            <person name="Baker D.J."/>
            <person name="Zenner C."/>
            <person name="Robinson S.D."/>
            <person name="Hall L.J."/>
        </authorList>
    </citation>
    <scope>NUCLEOTIDE SEQUENCE</scope>
    <source>
        <strain evidence="1">LH1062</strain>
    </source>
</reference>
<evidence type="ECO:0008006" key="3">
    <source>
        <dbReference type="Google" id="ProtNLM"/>
    </source>
</evidence>
<gene>
    <name evidence="1" type="ORF">NMU03_11200</name>
</gene>
<evidence type="ECO:0000313" key="2">
    <source>
        <dbReference type="Proteomes" id="UP001060112"/>
    </source>
</evidence>
<sequence>MNIAFIAHDRKKDEMITFVKEYEEFLKHHQLYATGTTGLKIMENTGLKVQCFLSGRYGGTIQMEG</sequence>
<proteinExistence type="predicted"/>
<name>A0ABY5I0B4_9FIRM</name>
<protein>
    <recommendedName>
        <fullName evidence="3">Methylglyoxal synthase</fullName>
    </recommendedName>
</protein>
<evidence type="ECO:0000313" key="1">
    <source>
        <dbReference type="EMBL" id="UTY38242.1"/>
    </source>
</evidence>
<dbReference type="SUPFAM" id="SSF52335">
    <property type="entry name" value="Methylglyoxal synthase-like"/>
    <property type="match status" value="1"/>
</dbReference>